<keyword evidence="2" id="KW-0732">Signal</keyword>
<evidence type="ECO:0008006" key="5">
    <source>
        <dbReference type="Google" id="ProtNLM"/>
    </source>
</evidence>
<name>A0A8I1LC51_9CORY</name>
<organism evidence="3 4">
    <name type="scientific">Corynebacterium tuberculostearicum</name>
    <dbReference type="NCBI Taxonomy" id="38304"/>
    <lineage>
        <taxon>Bacteria</taxon>
        <taxon>Bacillati</taxon>
        <taxon>Actinomycetota</taxon>
        <taxon>Actinomycetes</taxon>
        <taxon>Mycobacteriales</taxon>
        <taxon>Corynebacteriaceae</taxon>
        <taxon>Corynebacterium</taxon>
    </lineage>
</organism>
<evidence type="ECO:0000313" key="4">
    <source>
        <dbReference type="Proteomes" id="UP000603369"/>
    </source>
</evidence>
<evidence type="ECO:0000256" key="1">
    <source>
        <dbReference type="SAM" id="MobiDB-lite"/>
    </source>
</evidence>
<dbReference type="Proteomes" id="UP000603369">
    <property type="component" value="Unassembled WGS sequence"/>
</dbReference>
<feature type="chain" id="PRO_5034998740" description="Secreted protein" evidence="2">
    <location>
        <begin position="28"/>
        <end position="162"/>
    </location>
</feature>
<feature type="signal peptide" evidence="2">
    <location>
        <begin position="1"/>
        <end position="27"/>
    </location>
</feature>
<evidence type="ECO:0000313" key="3">
    <source>
        <dbReference type="EMBL" id="MBK3428900.1"/>
    </source>
</evidence>
<feature type="region of interest" description="Disordered" evidence="1">
    <location>
        <begin position="20"/>
        <end position="94"/>
    </location>
</feature>
<comment type="caution">
    <text evidence="3">The sequence shown here is derived from an EMBL/GenBank/DDBJ whole genome shotgun (WGS) entry which is preliminary data.</text>
</comment>
<evidence type="ECO:0000256" key="2">
    <source>
        <dbReference type="SAM" id="SignalP"/>
    </source>
</evidence>
<reference evidence="3 4" key="1">
    <citation type="submission" date="2020-12" db="EMBL/GenBank/DDBJ databases">
        <title>Draft genome sequence of the commensal strain Corynebacterium tuberculostearicum MFP09/CIP 102622 isolated from human skin.</title>
        <authorList>
            <person name="Boukerb A.M."/>
            <person name="Janvier X."/>
            <person name="Feuilloley M.G.J."/>
            <person name="Groboillot A."/>
        </authorList>
    </citation>
    <scope>NUCLEOTIDE SEQUENCE [LARGE SCALE GENOMIC DNA]</scope>
    <source>
        <strain evidence="3 4">CIP 102622</strain>
    </source>
</reference>
<dbReference type="RefSeq" id="WP_200436221.1">
    <property type="nucleotide sequence ID" value="NZ_JAEHFL010000016.1"/>
</dbReference>
<feature type="compositionally biased region" description="Low complexity" evidence="1">
    <location>
        <begin position="33"/>
        <end position="50"/>
    </location>
</feature>
<keyword evidence="4" id="KW-1185">Reference proteome</keyword>
<gene>
    <name evidence="3" type="ORF">JDP02_10335</name>
</gene>
<dbReference type="AlphaFoldDB" id="A0A8I1LC51"/>
<feature type="compositionally biased region" description="Basic and acidic residues" evidence="1">
    <location>
        <begin position="60"/>
        <end position="73"/>
    </location>
</feature>
<sequence length="162" mass="17112">MSSISSLLATAIAAIMPFAGSTGPVDAQDQLSQPDPAETTQTAPAEAGEQPAQDQQPGAHAEKGRITGDKEDVINGEGEGTNEIDPGFNGGNLQSGKLAVQRELALATQEAGHEFMNIEFKDDHSAHLTFPETYNPDKDEAAVQRVMDALKVNGYENITAAY</sequence>
<dbReference type="EMBL" id="JAEHFL010000016">
    <property type="protein sequence ID" value="MBK3428900.1"/>
    <property type="molecule type" value="Genomic_DNA"/>
</dbReference>
<proteinExistence type="predicted"/>
<accession>A0A8I1LC51</accession>
<protein>
    <recommendedName>
        <fullName evidence="5">Secreted protein</fullName>
    </recommendedName>
</protein>